<keyword evidence="1" id="KW-0732">Signal</keyword>
<gene>
    <name evidence="2" type="ORF">PG1C_13805</name>
</gene>
<feature type="chain" id="PRO_5002178707" description="PepSY domain-containing protein" evidence="1">
    <location>
        <begin position="25"/>
        <end position="84"/>
    </location>
</feature>
<name>A0A0C5JBU1_9PROT</name>
<evidence type="ECO:0000313" key="3">
    <source>
        <dbReference type="Proteomes" id="UP000061603"/>
    </source>
</evidence>
<protein>
    <recommendedName>
        <fullName evidence="4">PepSY domain-containing protein</fullName>
    </recommendedName>
</protein>
<accession>A0A0C5JBU1</accession>
<dbReference type="AlphaFoldDB" id="A0A0C5JBU1"/>
<organism evidence="2 3">
    <name type="scientific">Rugosibacter aromaticivorans</name>
    <dbReference type="NCBI Taxonomy" id="1565605"/>
    <lineage>
        <taxon>Bacteria</taxon>
        <taxon>Pseudomonadati</taxon>
        <taxon>Pseudomonadota</taxon>
        <taxon>Betaproteobacteria</taxon>
        <taxon>Nitrosomonadales</taxon>
        <taxon>Sterolibacteriaceae</taxon>
        <taxon>Rugosibacter</taxon>
    </lineage>
</organism>
<keyword evidence="3" id="KW-1185">Reference proteome</keyword>
<proteinExistence type="predicted"/>
<evidence type="ECO:0008006" key="4">
    <source>
        <dbReference type="Google" id="ProtNLM"/>
    </source>
</evidence>
<dbReference type="RefSeq" id="WP_202635336.1">
    <property type="nucleotide sequence ID" value="NZ_CP010554.1"/>
</dbReference>
<reference evidence="2 3" key="1">
    <citation type="journal article" date="2015" name="Genome Announc.">
        <title>Complete Genome Sequence of a Novel Bacterium within the Family Rhodocyclaceae That Degrades Polycyclic Aromatic Hydrocarbons.</title>
        <authorList>
            <person name="Singleton D.R."/>
            <person name="Dickey A.N."/>
            <person name="Scholl E.H."/>
            <person name="Wright F.A."/>
            <person name="Aitken M.D."/>
        </authorList>
    </citation>
    <scope>NUCLEOTIDE SEQUENCE [LARGE SCALE GENOMIC DNA]</scope>
    <source>
        <strain evidence="3">PG1-Ca6</strain>
    </source>
</reference>
<dbReference type="KEGG" id="rbu:PG1C_13805"/>
<feature type="signal peptide" evidence="1">
    <location>
        <begin position="1"/>
        <end position="24"/>
    </location>
</feature>
<dbReference type="HOGENOM" id="CLU_2525291_0_0_4"/>
<dbReference type="Proteomes" id="UP000061603">
    <property type="component" value="Chromosome"/>
</dbReference>
<evidence type="ECO:0000256" key="1">
    <source>
        <dbReference type="SAM" id="SignalP"/>
    </source>
</evidence>
<sequence length="84" mass="8869">MTTPARASALIFALTVFFAGPSSAADDTALLKDLTSVIMLLGLPCGQVISAKRQADNDHIASCKDGSRYRVFVNTAGRVVAQKQ</sequence>
<dbReference type="EMBL" id="CP010554">
    <property type="protein sequence ID" value="AJP49214.1"/>
    <property type="molecule type" value="Genomic_DNA"/>
</dbReference>
<evidence type="ECO:0000313" key="2">
    <source>
        <dbReference type="EMBL" id="AJP49214.1"/>
    </source>
</evidence>